<dbReference type="AlphaFoldDB" id="A0A0F9R1H0"/>
<evidence type="ECO:0008006" key="2">
    <source>
        <dbReference type="Google" id="ProtNLM"/>
    </source>
</evidence>
<reference evidence="1" key="1">
    <citation type="journal article" date="2015" name="Nature">
        <title>Complex archaea that bridge the gap between prokaryotes and eukaryotes.</title>
        <authorList>
            <person name="Spang A."/>
            <person name="Saw J.H."/>
            <person name="Jorgensen S.L."/>
            <person name="Zaremba-Niedzwiedzka K."/>
            <person name="Martijn J."/>
            <person name="Lind A.E."/>
            <person name="van Eijk R."/>
            <person name="Schleper C."/>
            <person name="Guy L."/>
            <person name="Ettema T.J."/>
        </authorList>
    </citation>
    <scope>NUCLEOTIDE SEQUENCE</scope>
</reference>
<comment type="caution">
    <text evidence="1">The sequence shown here is derived from an EMBL/GenBank/DDBJ whole genome shotgun (WGS) entry which is preliminary data.</text>
</comment>
<name>A0A0F9R1H0_9ZZZZ</name>
<proteinExistence type="predicted"/>
<gene>
    <name evidence="1" type="ORF">LCGC14_0651030</name>
</gene>
<accession>A0A0F9R1H0</accession>
<dbReference type="SUPFAM" id="SSF52540">
    <property type="entry name" value="P-loop containing nucleoside triphosphate hydrolases"/>
    <property type="match status" value="1"/>
</dbReference>
<dbReference type="InterPro" id="IPR027417">
    <property type="entry name" value="P-loop_NTPase"/>
</dbReference>
<protein>
    <recommendedName>
        <fullName evidence="2">Zona occludens toxin N-terminal domain-containing protein</fullName>
    </recommendedName>
</protein>
<dbReference type="EMBL" id="LAZR01001213">
    <property type="protein sequence ID" value="KKN48604.1"/>
    <property type="molecule type" value="Genomic_DNA"/>
</dbReference>
<evidence type="ECO:0000313" key="1">
    <source>
        <dbReference type="EMBL" id="KKN48604.1"/>
    </source>
</evidence>
<organism evidence="1">
    <name type="scientific">marine sediment metagenome</name>
    <dbReference type="NCBI Taxonomy" id="412755"/>
    <lineage>
        <taxon>unclassified sequences</taxon>
        <taxon>metagenomes</taxon>
        <taxon>ecological metagenomes</taxon>
    </lineage>
</organism>
<sequence length="283" mass="33499">MAKKKTNIVTVGKHKYYLDGYLKSNLNNIRKIVKQDWDFVFLIDGMEGGGKSTFTIQLALYLDPTLNMSRIVFDAVEFEKEILKAEKYQAIIYDEAITGLYSREAMQYINTSLTKLLAQIRQKNLFIFVLMPTFFDMDKYVAMWRSRGLFHIYTKNFQRGYFVFYDHETKKDLYAVAKKYYNYHMRKPTFKGRFTSFNPFDKEYRAKKLKAIMDRADMQINPMFQRDKLIQVMYYELGLSQVDICKYAGLGHSTIQFVCSKGRKLFGERKTTPHHLSIRSNLK</sequence>